<proteinExistence type="predicted"/>
<evidence type="ECO:0000313" key="2">
    <source>
        <dbReference type="EMBL" id="OGL55157.1"/>
    </source>
</evidence>
<dbReference type="Proteomes" id="UP000178082">
    <property type="component" value="Unassembled WGS sequence"/>
</dbReference>
<dbReference type="STRING" id="1817883.A3G31_02860"/>
<dbReference type="Pfam" id="PF00535">
    <property type="entry name" value="Glycos_transf_2"/>
    <property type="match status" value="1"/>
</dbReference>
<dbReference type="Gene3D" id="3.90.550.10">
    <property type="entry name" value="Spore Coat Polysaccharide Biosynthesis Protein SpsA, Chain A"/>
    <property type="match status" value="1"/>
</dbReference>
<dbReference type="InterPro" id="IPR029044">
    <property type="entry name" value="Nucleotide-diphossugar_trans"/>
</dbReference>
<dbReference type="CDD" id="cd00761">
    <property type="entry name" value="Glyco_tranf_GTA_type"/>
    <property type="match status" value="1"/>
</dbReference>
<dbReference type="EMBL" id="MGDI01000004">
    <property type="protein sequence ID" value="OGL55157.1"/>
    <property type="molecule type" value="Genomic_DNA"/>
</dbReference>
<dbReference type="PANTHER" id="PTHR43685">
    <property type="entry name" value="GLYCOSYLTRANSFERASE"/>
    <property type="match status" value="1"/>
</dbReference>
<evidence type="ECO:0000313" key="3">
    <source>
        <dbReference type="Proteomes" id="UP000178082"/>
    </source>
</evidence>
<dbReference type="InterPro" id="IPR050834">
    <property type="entry name" value="Glycosyltransf_2"/>
</dbReference>
<protein>
    <recommendedName>
        <fullName evidence="1">Glycosyltransferase 2-like domain-containing protein</fullName>
    </recommendedName>
</protein>
<gene>
    <name evidence="2" type="ORF">A3G31_02860</name>
</gene>
<accession>A0A1F7SPN5</accession>
<dbReference type="InterPro" id="IPR001173">
    <property type="entry name" value="Glyco_trans_2-like"/>
</dbReference>
<organism evidence="2 3">
    <name type="scientific">Candidatus Schekmanbacteria bacterium RIFCSPLOWO2_12_FULL_38_15</name>
    <dbReference type="NCBI Taxonomy" id="1817883"/>
    <lineage>
        <taxon>Bacteria</taxon>
        <taxon>Candidatus Schekmaniibacteriota</taxon>
    </lineage>
</organism>
<sequence length="346" mass="40691">MNKVSGSDNKSLVSVIIPTYNRAKFLPKAIESVIEQSYKNWELIIVNDHSTDETEKIVTGFIRDNNNIRLINNLKDKRGAGVTRNTGIEASGGKYIAFLDSDDWWEKEHLKDCISILEKDEKIGTVFSECRYLKGEEVINESFFGETTALKQIPHEVVTYSPLCRKFTENIFGYLLKGYLIPIQSSVFREELLDKYRFSEDILIGEDQHLVIRIAKDEKIDVCFLEKVGCNILCHGQNLANQNRDRPKTFSESLKVWIDVKSRYWNKMSKEERRQINFNISNTYYRIGYYYFKEKNMFHLARDYYLISLIYKLTFKNLKGFLISTFIPKRLIVRYLDKKIKRVINQ</sequence>
<name>A0A1F7SPN5_9BACT</name>
<dbReference type="SUPFAM" id="SSF53448">
    <property type="entry name" value="Nucleotide-diphospho-sugar transferases"/>
    <property type="match status" value="1"/>
</dbReference>
<reference evidence="2 3" key="1">
    <citation type="journal article" date="2016" name="Nat. Commun.">
        <title>Thousands of microbial genomes shed light on interconnected biogeochemical processes in an aquifer system.</title>
        <authorList>
            <person name="Anantharaman K."/>
            <person name="Brown C.T."/>
            <person name="Hug L.A."/>
            <person name="Sharon I."/>
            <person name="Castelle C.J."/>
            <person name="Probst A.J."/>
            <person name="Thomas B.C."/>
            <person name="Singh A."/>
            <person name="Wilkins M.J."/>
            <person name="Karaoz U."/>
            <person name="Brodie E.L."/>
            <person name="Williams K.H."/>
            <person name="Hubbard S.S."/>
            <person name="Banfield J.F."/>
        </authorList>
    </citation>
    <scope>NUCLEOTIDE SEQUENCE [LARGE SCALE GENOMIC DNA]</scope>
</reference>
<comment type="caution">
    <text evidence="2">The sequence shown here is derived from an EMBL/GenBank/DDBJ whole genome shotgun (WGS) entry which is preliminary data.</text>
</comment>
<feature type="domain" description="Glycosyltransferase 2-like" evidence="1">
    <location>
        <begin position="14"/>
        <end position="127"/>
    </location>
</feature>
<evidence type="ECO:0000259" key="1">
    <source>
        <dbReference type="Pfam" id="PF00535"/>
    </source>
</evidence>
<dbReference type="AlphaFoldDB" id="A0A1F7SPN5"/>
<dbReference type="PANTHER" id="PTHR43685:SF2">
    <property type="entry name" value="GLYCOSYLTRANSFERASE 2-LIKE DOMAIN-CONTAINING PROTEIN"/>
    <property type="match status" value="1"/>
</dbReference>